<evidence type="ECO:0008006" key="3">
    <source>
        <dbReference type="Google" id="ProtNLM"/>
    </source>
</evidence>
<comment type="caution">
    <text evidence="1">The sequence shown here is derived from an EMBL/GenBank/DDBJ whole genome shotgun (WGS) entry which is preliminary data.</text>
</comment>
<proteinExistence type="predicted"/>
<reference evidence="2" key="1">
    <citation type="submission" date="2018-04" db="EMBL/GenBank/DDBJ databases">
        <authorList>
            <person name="Cornet L."/>
        </authorList>
    </citation>
    <scope>NUCLEOTIDE SEQUENCE [LARGE SCALE GENOMIC DNA]</scope>
</reference>
<evidence type="ECO:0000313" key="1">
    <source>
        <dbReference type="EMBL" id="PZO47450.1"/>
    </source>
</evidence>
<dbReference type="AlphaFoldDB" id="A0A2W4WSE1"/>
<gene>
    <name evidence="1" type="ORF">DCF15_19025</name>
</gene>
<dbReference type="Proteomes" id="UP000249794">
    <property type="component" value="Unassembled WGS sequence"/>
</dbReference>
<name>A0A2W4WSE1_9CYAN</name>
<sequence length="63" mass="6679">MSVTVLVVEDGPSKLALMSHYLRSEGFGVIEARRSFEGSEGTSAAVFAGFDIDTDGLPLDENS</sequence>
<protein>
    <recommendedName>
        <fullName evidence="3">DNA-binding response regulator</fullName>
    </recommendedName>
</protein>
<reference evidence="1 2" key="2">
    <citation type="submission" date="2018-06" db="EMBL/GenBank/DDBJ databases">
        <title>Metagenomic assembly of (sub)arctic Cyanobacteria and their associated microbiome from non-axenic cultures.</title>
        <authorList>
            <person name="Baurain D."/>
        </authorList>
    </citation>
    <scope>NUCLEOTIDE SEQUENCE [LARGE SCALE GENOMIC DNA]</scope>
    <source>
        <strain evidence="1">ULC027bin1</strain>
    </source>
</reference>
<organism evidence="1 2">
    <name type="scientific">Phormidesmis priestleyi</name>
    <dbReference type="NCBI Taxonomy" id="268141"/>
    <lineage>
        <taxon>Bacteria</taxon>
        <taxon>Bacillati</taxon>
        <taxon>Cyanobacteriota</taxon>
        <taxon>Cyanophyceae</taxon>
        <taxon>Leptolyngbyales</taxon>
        <taxon>Leptolyngbyaceae</taxon>
        <taxon>Phormidesmis</taxon>
    </lineage>
</organism>
<accession>A0A2W4WSE1</accession>
<evidence type="ECO:0000313" key="2">
    <source>
        <dbReference type="Proteomes" id="UP000249794"/>
    </source>
</evidence>
<dbReference type="InterPro" id="IPR011006">
    <property type="entry name" value="CheY-like_superfamily"/>
</dbReference>
<dbReference type="SUPFAM" id="SSF52172">
    <property type="entry name" value="CheY-like"/>
    <property type="match status" value="1"/>
</dbReference>
<dbReference type="EMBL" id="QBMP01000273">
    <property type="protein sequence ID" value="PZO47450.1"/>
    <property type="molecule type" value="Genomic_DNA"/>
</dbReference>